<dbReference type="SMART" id="SM00271">
    <property type="entry name" value="DnaJ"/>
    <property type="match status" value="1"/>
</dbReference>
<protein>
    <recommendedName>
        <fullName evidence="3">J domain-containing protein</fullName>
    </recommendedName>
</protein>
<dbReference type="InterPro" id="IPR001623">
    <property type="entry name" value="DnaJ_domain"/>
</dbReference>
<sequence>MDPDFYAILGVAADADAEQIKAAFRQLARTLHPDAAATGHESRPERLTQVVTAWRVLNDPAKRAAYDRARTAGTAAGPGPDPHDPDGGPDHGGAPLIAGPTVVHARTPPPSGPHIRVGPTIRLHD</sequence>
<evidence type="ECO:0000256" key="1">
    <source>
        <dbReference type="ARBA" id="ARBA00023186"/>
    </source>
</evidence>
<name>A0ABN2R8B3_9ACTN</name>
<dbReference type="Proteomes" id="UP001499854">
    <property type="component" value="Unassembled WGS sequence"/>
</dbReference>
<dbReference type="EMBL" id="BAAAQM010000010">
    <property type="protein sequence ID" value="GAA1964942.1"/>
    <property type="molecule type" value="Genomic_DNA"/>
</dbReference>
<dbReference type="InterPro" id="IPR036869">
    <property type="entry name" value="J_dom_sf"/>
</dbReference>
<dbReference type="SUPFAM" id="SSF46565">
    <property type="entry name" value="Chaperone J-domain"/>
    <property type="match status" value="1"/>
</dbReference>
<dbReference type="PANTHER" id="PTHR44145:SF3">
    <property type="entry name" value="DNAJ HOMOLOG SUBFAMILY A MEMBER 3, MITOCHONDRIAL"/>
    <property type="match status" value="1"/>
</dbReference>
<dbReference type="PROSITE" id="PS50076">
    <property type="entry name" value="DNAJ_2"/>
    <property type="match status" value="1"/>
</dbReference>
<feature type="region of interest" description="Disordered" evidence="2">
    <location>
        <begin position="66"/>
        <end position="125"/>
    </location>
</feature>
<dbReference type="Gene3D" id="1.10.287.110">
    <property type="entry name" value="DnaJ domain"/>
    <property type="match status" value="1"/>
</dbReference>
<keyword evidence="5" id="KW-1185">Reference proteome</keyword>
<dbReference type="PRINTS" id="PR00625">
    <property type="entry name" value="JDOMAIN"/>
</dbReference>
<evidence type="ECO:0000313" key="4">
    <source>
        <dbReference type="EMBL" id="GAA1964942.1"/>
    </source>
</evidence>
<evidence type="ECO:0000313" key="5">
    <source>
        <dbReference type="Proteomes" id="UP001499854"/>
    </source>
</evidence>
<gene>
    <name evidence="4" type="ORF">GCM10009838_22940</name>
</gene>
<organism evidence="4 5">
    <name type="scientific">Catenulispora subtropica</name>
    <dbReference type="NCBI Taxonomy" id="450798"/>
    <lineage>
        <taxon>Bacteria</taxon>
        <taxon>Bacillati</taxon>
        <taxon>Actinomycetota</taxon>
        <taxon>Actinomycetes</taxon>
        <taxon>Catenulisporales</taxon>
        <taxon>Catenulisporaceae</taxon>
        <taxon>Catenulispora</taxon>
    </lineage>
</organism>
<dbReference type="CDD" id="cd06257">
    <property type="entry name" value="DnaJ"/>
    <property type="match status" value="1"/>
</dbReference>
<dbReference type="Pfam" id="PF00226">
    <property type="entry name" value="DnaJ"/>
    <property type="match status" value="1"/>
</dbReference>
<reference evidence="4 5" key="1">
    <citation type="journal article" date="2019" name="Int. J. Syst. Evol. Microbiol.">
        <title>The Global Catalogue of Microorganisms (GCM) 10K type strain sequencing project: providing services to taxonomists for standard genome sequencing and annotation.</title>
        <authorList>
            <consortium name="The Broad Institute Genomics Platform"/>
            <consortium name="The Broad Institute Genome Sequencing Center for Infectious Disease"/>
            <person name="Wu L."/>
            <person name="Ma J."/>
        </authorList>
    </citation>
    <scope>NUCLEOTIDE SEQUENCE [LARGE SCALE GENOMIC DNA]</scope>
    <source>
        <strain evidence="4 5">JCM 16013</strain>
    </source>
</reference>
<comment type="caution">
    <text evidence="4">The sequence shown here is derived from an EMBL/GenBank/DDBJ whole genome shotgun (WGS) entry which is preliminary data.</text>
</comment>
<evidence type="ECO:0000259" key="3">
    <source>
        <dbReference type="PROSITE" id="PS50076"/>
    </source>
</evidence>
<dbReference type="PANTHER" id="PTHR44145">
    <property type="entry name" value="DNAJ HOMOLOG SUBFAMILY A MEMBER 3, MITOCHONDRIAL"/>
    <property type="match status" value="1"/>
</dbReference>
<accession>A0ABN2R8B3</accession>
<evidence type="ECO:0000256" key="2">
    <source>
        <dbReference type="SAM" id="MobiDB-lite"/>
    </source>
</evidence>
<keyword evidence="1" id="KW-0143">Chaperone</keyword>
<proteinExistence type="predicted"/>
<feature type="domain" description="J" evidence="3">
    <location>
        <begin position="4"/>
        <end position="70"/>
    </location>
</feature>
<dbReference type="InterPro" id="IPR051938">
    <property type="entry name" value="Apopto_cytoskel_mod"/>
</dbReference>